<reference evidence="2" key="1">
    <citation type="submission" date="2021-01" db="EMBL/GenBank/DDBJ databases">
        <authorList>
            <person name="Corre E."/>
            <person name="Pelletier E."/>
            <person name="Niang G."/>
            <person name="Scheremetjew M."/>
            <person name="Finn R."/>
            <person name="Kale V."/>
            <person name="Holt S."/>
            <person name="Cochrane G."/>
            <person name="Meng A."/>
            <person name="Brown T."/>
            <person name="Cohen L."/>
        </authorList>
    </citation>
    <scope>NUCLEOTIDE SEQUENCE</scope>
    <source>
        <strain evidence="2">RCC3387</strain>
    </source>
</reference>
<dbReference type="InterPro" id="IPR016024">
    <property type="entry name" value="ARM-type_fold"/>
</dbReference>
<dbReference type="SUPFAM" id="SSF48371">
    <property type="entry name" value="ARM repeat"/>
    <property type="match status" value="1"/>
</dbReference>
<dbReference type="AlphaFoldDB" id="A0A7S2KAC1"/>
<dbReference type="InterPro" id="IPR000225">
    <property type="entry name" value="Armadillo"/>
</dbReference>
<name>A0A7S2KAC1_9DINO</name>
<feature type="repeat" description="ARM" evidence="1">
    <location>
        <begin position="408"/>
        <end position="447"/>
    </location>
</feature>
<dbReference type="InterPro" id="IPR008658">
    <property type="entry name" value="KAP3"/>
</dbReference>
<dbReference type="GO" id="GO:0007018">
    <property type="term" value="P:microtubule-based movement"/>
    <property type="evidence" value="ECO:0007669"/>
    <property type="project" value="TreeGrafter"/>
</dbReference>
<dbReference type="SMART" id="SM01297">
    <property type="entry name" value="KAP"/>
    <property type="match status" value="1"/>
</dbReference>
<protein>
    <recommendedName>
        <fullName evidence="3">Kinesin-associated protein 3</fullName>
    </recommendedName>
</protein>
<dbReference type="PANTHER" id="PTHR15605">
    <property type="entry name" value="KINESIN-ASSOCIATED PROTEINS"/>
    <property type="match status" value="1"/>
</dbReference>
<dbReference type="SMART" id="SM00185">
    <property type="entry name" value="ARM"/>
    <property type="match status" value="3"/>
</dbReference>
<dbReference type="InterPro" id="IPR011989">
    <property type="entry name" value="ARM-like"/>
</dbReference>
<dbReference type="GO" id="GO:0019894">
    <property type="term" value="F:kinesin binding"/>
    <property type="evidence" value="ECO:0007669"/>
    <property type="project" value="InterPro"/>
</dbReference>
<sequence>MEHKVNGAKRILRVCTDVGNLEAIADHDTLLGVLSRELKENAKRSFELSVAIACTFLCFSHFSQFHPVLMHHQCGNVIMKVFEYESDRYQVRKGDMERRKMRFQELGETATAEDKRLLLKDEKKYRIQLSRQSKLIHVCLMALLNLAEEITTEKKMVNRKMPELLTQLLDRGQDDLLLAALGFMKKLSVFEDNKDLMSNPETLTRLVHLASHENVRIALLALRVLFNFSFDEALRSSLIESGIVKLLVDLLRNPPFRHIVLRLLYHFSMDDRCKSIMAYHRDGMIMLLQLVVHFPEARVGKDLVALVVNLATHPRAAEVMVGSGMFQAVMQRVTKTRDPLLSKVIRHVTSHPSALGQMMEVVDPKWTKEFVMIASKFVDDPDLLVELLGSLVNLTVEDANWGDLCEAGLVETLTRLLVSGFSEDDVVLECVMLVGNLANQHESAQYVGGSRLPGLLQQVLVDKQQDEEIVVQLLYTFQCLMLYEDVREHVLQETHLPTVVMRFARHSNAQVLEQATRTLQMVADHTGEGGSDWAEQVKAFRFEQHNSEWCRAAARDLSGSVSMSPGGYGFYDEHQSGAEEEEFAYRCANGYAMDAGDLADRDWGNQDVEQLMHTSRHMSIS</sequence>
<organism evidence="2">
    <name type="scientific">Zooxanthella nutricula</name>
    <dbReference type="NCBI Taxonomy" id="1333877"/>
    <lineage>
        <taxon>Eukaryota</taxon>
        <taxon>Sar</taxon>
        <taxon>Alveolata</taxon>
        <taxon>Dinophyceae</taxon>
        <taxon>Peridiniales</taxon>
        <taxon>Peridiniales incertae sedis</taxon>
        <taxon>Zooxanthella</taxon>
    </lineage>
</organism>
<dbReference type="PROSITE" id="PS50176">
    <property type="entry name" value="ARM_REPEAT"/>
    <property type="match status" value="1"/>
</dbReference>
<dbReference type="PANTHER" id="PTHR15605:SF2">
    <property type="entry name" value="KINESIN-ASSOCIATED PROTEIN 3"/>
    <property type="match status" value="1"/>
</dbReference>
<dbReference type="Gene3D" id="1.25.10.10">
    <property type="entry name" value="Leucine-rich Repeat Variant"/>
    <property type="match status" value="1"/>
</dbReference>
<evidence type="ECO:0008006" key="3">
    <source>
        <dbReference type="Google" id="ProtNLM"/>
    </source>
</evidence>
<dbReference type="GO" id="GO:0035869">
    <property type="term" value="C:ciliary transition zone"/>
    <property type="evidence" value="ECO:0007669"/>
    <property type="project" value="TreeGrafter"/>
</dbReference>
<dbReference type="Pfam" id="PF05804">
    <property type="entry name" value="KAP"/>
    <property type="match status" value="1"/>
</dbReference>
<gene>
    <name evidence="2" type="ORF">BRAN1462_LOCUS28312</name>
</gene>
<evidence type="ECO:0000256" key="1">
    <source>
        <dbReference type="PROSITE-ProRule" id="PRU00259"/>
    </source>
</evidence>
<evidence type="ECO:0000313" key="2">
    <source>
        <dbReference type="EMBL" id="CAD9570946.1"/>
    </source>
</evidence>
<dbReference type="GO" id="GO:0005930">
    <property type="term" value="C:axoneme"/>
    <property type="evidence" value="ECO:0007669"/>
    <property type="project" value="TreeGrafter"/>
</dbReference>
<accession>A0A7S2KAC1</accession>
<dbReference type="GO" id="GO:0016939">
    <property type="term" value="C:kinesin II complex"/>
    <property type="evidence" value="ECO:0007669"/>
    <property type="project" value="TreeGrafter"/>
</dbReference>
<proteinExistence type="predicted"/>
<dbReference type="GO" id="GO:0044782">
    <property type="term" value="P:cilium organization"/>
    <property type="evidence" value="ECO:0007669"/>
    <property type="project" value="TreeGrafter"/>
</dbReference>
<dbReference type="EMBL" id="HBGW01044638">
    <property type="protein sequence ID" value="CAD9570946.1"/>
    <property type="molecule type" value="Transcribed_RNA"/>
</dbReference>